<dbReference type="AlphaFoldDB" id="A0AAW1UY69"/>
<dbReference type="EMBL" id="JARQZJ010000098">
    <property type="protein sequence ID" value="KAK9886033.1"/>
    <property type="molecule type" value="Genomic_DNA"/>
</dbReference>
<evidence type="ECO:0000313" key="2">
    <source>
        <dbReference type="Proteomes" id="UP001431783"/>
    </source>
</evidence>
<reference evidence="1 2" key="1">
    <citation type="submission" date="2023-03" db="EMBL/GenBank/DDBJ databases">
        <title>Genome insight into feeding habits of ladybird beetles.</title>
        <authorList>
            <person name="Li H.-S."/>
            <person name="Huang Y.-H."/>
            <person name="Pang H."/>
        </authorList>
    </citation>
    <scope>NUCLEOTIDE SEQUENCE [LARGE SCALE GENOMIC DNA]</scope>
    <source>
        <strain evidence="1">SYSU_2023b</strain>
        <tissue evidence="1">Whole body</tissue>
    </source>
</reference>
<evidence type="ECO:0000313" key="1">
    <source>
        <dbReference type="EMBL" id="KAK9886033.1"/>
    </source>
</evidence>
<comment type="caution">
    <text evidence="1">The sequence shown here is derived from an EMBL/GenBank/DDBJ whole genome shotgun (WGS) entry which is preliminary data.</text>
</comment>
<accession>A0AAW1UY69</accession>
<dbReference type="Proteomes" id="UP001431783">
    <property type="component" value="Unassembled WGS sequence"/>
</dbReference>
<gene>
    <name evidence="1" type="ORF">WA026_014820</name>
</gene>
<sequence>MLSGFYISMSVEPETNFRTLNDIHKKLAIFLILLKVPIIPAEVARNERTNQGNTLSNIVNLEKSERADRKLTSVFAYPIDISCGR</sequence>
<protein>
    <submittedName>
        <fullName evidence="1">Uncharacterized protein</fullName>
    </submittedName>
</protein>
<organism evidence="1 2">
    <name type="scientific">Henosepilachna vigintioctopunctata</name>
    <dbReference type="NCBI Taxonomy" id="420089"/>
    <lineage>
        <taxon>Eukaryota</taxon>
        <taxon>Metazoa</taxon>
        <taxon>Ecdysozoa</taxon>
        <taxon>Arthropoda</taxon>
        <taxon>Hexapoda</taxon>
        <taxon>Insecta</taxon>
        <taxon>Pterygota</taxon>
        <taxon>Neoptera</taxon>
        <taxon>Endopterygota</taxon>
        <taxon>Coleoptera</taxon>
        <taxon>Polyphaga</taxon>
        <taxon>Cucujiformia</taxon>
        <taxon>Coccinelloidea</taxon>
        <taxon>Coccinellidae</taxon>
        <taxon>Epilachninae</taxon>
        <taxon>Epilachnini</taxon>
        <taxon>Henosepilachna</taxon>
    </lineage>
</organism>
<name>A0AAW1UY69_9CUCU</name>
<proteinExistence type="predicted"/>
<keyword evidence="2" id="KW-1185">Reference proteome</keyword>